<name>A0ABP8WBM3_9ACTN</name>
<evidence type="ECO:0000313" key="3">
    <source>
        <dbReference type="Proteomes" id="UP001500621"/>
    </source>
</evidence>
<dbReference type="Gene3D" id="1.10.10.10">
    <property type="entry name" value="Winged helix-like DNA-binding domain superfamily/Winged helix DNA-binding domain"/>
    <property type="match status" value="1"/>
</dbReference>
<dbReference type="SUPFAM" id="SSF56281">
    <property type="entry name" value="Metallo-hydrolase/oxidoreductase"/>
    <property type="match status" value="1"/>
</dbReference>
<gene>
    <name evidence="2" type="ORF">GCM10023226_24100</name>
</gene>
<dbReference type="SMART" id="SM00849">
    <property type="entry name" value="Lactamase_B"/>
    <property type="match status" value="1"/>
</dbReference>
<dbReference type="RefSeq" id="WP_345266083.1">
    <property type="nucleotide sequence ID" value="NZ_BAABIM010000002.1"/>
</dbReference>
<evidence type="ECO:0000259" key="1">
    <source>
        <dbReference type="SMART" id="SM00849"/>
    </source>
</evidence>
<dbReference type="InterPro" id="IPR036388">
    <property type="entry name" value="WH-like_DNA-bd_sf"/>
</dbReference>
<organism evidence="2 3">
    <name type="scientific">Nocardioides nanhaiensis</name>
    <dbReference type="NCBI Taxonomy" id="1476871"/>
    <lineage>
        <taxon>Bacteria</taxon>
        <taxon>Bacillati</taxon>
        <taxon>Actinomycetota</taxon>
        <taxon>Actinomycetes</taxon>
        <taxon>Propionibacteriales</taxon>
        <taxon>Nocardioidaceae</taxon>
        <taxon>Nocardioides</taxon>
    </lineage>
</organism>
<dbReference type="Pfam" id="PF17778">
    <property type="entry name" value="WHD_BLACT"/>
    <property type="match status" value="1"/>
</dbReference>
<feature type="domain" description="Metallo-beta-lactamase" evidence="1">
    <location>
        <begin position="31"/>
        <end position="191"/>
    </location>
</feature>
<keyword evidence="3" id="KW-1185">Reference proteome</keyword>
<dbReference type="InterPro" id="IPR041516">
    <property type="entry name" value="LACTB2_WH"/>
</dbReference>
<dbReference type="Proteomes" id="UP001500621">
    <property type="component" value="Unassembled WGS sequence"/>
</dbReference>
<dbReference type="InterPro" id="IPR001279">
    <property type="entry name" value="Metallo-B-lactamas"/>
</dbReference>
<dbReference type="EMBL" id="BAABIM010000002">
    <property type="protein sequence ID" value="GAA4685659.1"/>
    <property type="molecule type" value="Genomic_DNA"/>
</dbReference>
<dbReference type="PANTHER" id="PTHR23131:SF0">
    <property type="entry name" value="ENDORIBONUCLEASE LACTB2"/>
    <property type="match status" value="1"/>
</dbReference>
<dbReference type="CDD" id="cd16278">
    <property type="entry name" value="metallo-hydrolase-like_MBL-fold"/>
    <property type="match status" value="1"/>
</dbReference>
<dbReference type="Gene3D" id="3.60.15.10">
    <property type="entry name" value="Ribonuclease Z/Hydroxyacylglutathione hydrolase-like"/>
    <property type="match status" value="1"/>
</dbReference>
<sequence>MARPDPWRGGSFGERGTCLLAPNPGMMTLDGTNTWVLREPGASRVVVVDPGPVEDGHLDLLVESLDDVALVLLTHHHHDHSEVANAFADAKHCSVRALDPAFCHRGDPLRDGEEIEVEGLGLRVLTTPGHTADSVSFVLPADRALLSGDMVLGRGTTVVAYPDGQLAPYFDSLERMRAVAESEVDVVWPAHGPVLDDAAGVLDHYRDHRQARLAQVRAALGELGLSPASLDPGVADDDTVPRQVVEVVYADVDESLWGAAELSVRAQLGYLAVHG</sequence>
<evidence type="ECO:0000313" key="2">
    <source>
        <dbReference type="EMBL" id="GAA4685659.1"/>
    </source>
</evidence>
<dbReference type="PANTHER" id="PTHR23131">
    <property type="entry name" value="ENDORIBONUCLEASE LACTB2"/>
    <property type="match status" value="1"/>
</dbReference>
<accession>A0ABP8WBM3</accession>
<proteinExistence type="predicted"/>
<comment type="caution">
    <text evidence="2">The sequence shown here is derived from an EMBL/GenBank/DDBJ whole genome shotgun (WGS) entry which is preliminary data.</text>
</comment>
<dbReference type="InterPro" id="IPR050662">
    <property type="entry name" value="Sec-metab_biosynth-thioest"/>
</dbReference>
<dbReference type="Pfam" id="PF00753">
    <property type="entry name" value="Lactamase_B"/>
    <property type="match status" value="1"/>
</dbReference>
<reference evidence="3" key="1">
    <citation type="journal article" date="2019" name="Int. J. Syst. Evol. Microbiol.">
        <title>The Global Catalogue of Microorganisms (GCM) 10K type strain sequencing project: providing services to taxonomists for standard genome sequencing and annotation.</title>
        <authorList>
            <consortium name="The Broad Institute Genomics Platform"/>
            <consortium name="The Broad Institute Genome Sequencing Center for Infectious Disease"/>
            <person name="Wu L."/>
            <person name="Ma J."/>
        </authorList>
    </citation>
    <scope>NUCLEOTIDE SEQUENCE [LARGE SCALE GENOMIC DNA]</scope>
    <source>
        <strain evidence="3">JCM 18127</strain>
    </source>
</reference>
<dbReference type="InterPro" id="IPR036866">
    <property type="entry name" value="RibonucZ/Hydroxyglut_hydro"/>
</dbReference>
<protein>
    <submittedName>
        <fullName evidence="2">MBL fold metallo-hydrolase</fullName>
    </submittedName>
</protein>